<name>A0A7E4V9E7_PANRE</name>
<dbReference type="InterPro" id="IPR027370">
    <property type="entry name" value="Znf-RING_euk"/>
</dbReference>
<evidence type="ECO:0000313" key="6">
    <source>
        <dbReference type="Proteomes" id="UP000492821"/>
    </source>
</evidence>
<dbReference type="PANTHER" id="PTHR47156">
    <property type="entry name" value="PROTEIN CBG20824"/>
    <property type="match status" value="1"/>
</dbReference>
<keyword evidence="3" id="KW-0862">Zinc</keyword>
<evidence type="ECO:0000256" key="2">
    <source>
        <dbReference type="ARBA" id="ARBA00022771"/>
    </source>
</evidence>
<dbReference type="PROSITE" id="PS50089">
    <property type="entry name" value="ZF_RING_2"/>
    <property type="match status" value="1"/>
</dbReference>
<sequence>MGAGLEFRLDSLHLKCDSSDNASRSTDDDIVVVQKDNNLLEMCQCSICFERYTNAIRAPITMQCGHTFCKTCISKLITGKLFRCVVCQTVSIIGFGPLNKNIILTEILHKFGLLEPDPDAPVYTPPKTTSKLPENILEGMDTSKMAEYSEFFLSVIHLFLRTKSRKLRIFGSCQHIVDKINSIKAAISQWFVNAATSAPAVDRRRPIFSLEARITDNNPDPAPSSSENARFRRINGSNLYRPTNSLFADEVHSMYRQVASEGSRMNQREHRVGDNHIMYRLLGCMCPARRIMAQYRYQCQCTNCSPDCILHQPL</sequence>
<proteinExistence type="predicted"/>
<reference evidence="7" key="2">
    <citation type="submission" date="2020-10" db="UniProtKB">
        <authorList>
            <consortium name="WormBaseParasite"/>
        </authorList>
    </citation>
    <scope>IDENTIFICATION</scope>
</reference>
<evidence type="ECO:0000256" key="4">
    <source>
        <dbReference type="PROSITE-ProRule" id="PRU00175"/>
    </source>
</evidence>
<evidence type="ECO:0000313" key="7">
    <source>
        <dbReference type="WBParaSite" id="Pan_g1819.t1"/>
    </source>
</evidence>
<dbReference type="Proteomes" id="UP000492821">
    <property type="component" value="Unassembled WGS sequence"/>
</dbReference>
<keyword evidence="6" id="KW-1185">Reference proteome</keyword>
<evidence type="ECO:0000259" key="5">
    <source>
        <dbReference type="PROSITE" id="PS50089"/>
    </source>
</evidence>
<evidence type="ECO:0000256" key="3">
    <source>
        <dbReference type="ARBA" id="ARBA00022833"/>
    </source>
</evidence>
<accession>A0A7E4V9E7</accession>
<dbReference type="SUPFAM" id="SSF57850">
    <property type="entry name" value="RING/U-box"/>
    <property type="match status" value="1"/>
</dbReference>
<reference evidence="6" key="1">
    <citation type="journal article" date="2013" name="Genetics">
        <title>The draft genome and transcriptome of Panagrellus redivivus are shaped by the harsh demands of a free-living lifestyle.</title>
        <authorList>
            <person name="Srinivasan J."/>
            <person name="Dillman A.R."/>
            <person name="Macchietto M.G."/>
            <person name="Heikkinen L."/>
            <person name="Lakso M."/>
            <person name="Fracchia K.M."/>
            <person name="Antoshechkin I."/>
            <person name="Mortazavi A."/>
            <person name="Wong G."/>
            <person name="Sternberg P.W."/>
        </authorList>
    </citation>
    <scope>NUCLEOTIDE SEQUENCE [LARGE SCALE GENOMIC DNA]</scope>
    <source>
        <strain evidence="6">MT8872</strain>
    </source>
</reference>
<protein>
    <submittedName>
        <fullName evidence="7">RING-type domain-containing protein</fullName>
    </submittedName>
</protein>
<dbReference type="AlphaFoldDB" id="A0A7E4V9E7"/>
<dbReference type="Pfam" id="PF13445">
    <property type="entry name" value="zf-RING_UBOX"/>
    <property type="match status" value="1"/>
</dbReference>
<dbReference type="Gene3D" id="3.30.40.10">
    <property type="entry name" value="Zinc/RING finger domain, C3HC4 (zinc finger)"/>
    <property type="match status" value="1"/>
</dbReference>
<dbReference type="InterPro" id="IPR017907">
    <property type="entry name" value="Znf_RING_CS"/>
</dbReference>
<dbReference type="InterPro" id="IPR013083">
    <property type="entry name" value="Znf_RING/FYVE/PHD"/>
</dbReference>
<dbReference type="PROSITE" id="PS00518">
    <property type="entry name" value="ZF_RING_1"/>
    <property type="match status" value="1"/>
</dbReference>
<dbReference type="GO" id="GO:0008270">
    <property type="term" value="F:zinc ion binding"/>
    <property type="evidence" value="ECO:0007669"/>
    <property type="project" value="UniProtKB-KW"/>
</dbReference>
<evidence type="ECO:0000256" key="1">
    <source>
        <dbReference type="ARBA" id="ARBA00022723"/>
    </source>
</evidence>
<dbReference type="InterPro" id="IPR001841">
    <property type="entry name" value="Znf_RING"/>
</dbReference>
<keyword evidence="1" id="KW-0479">Metal-binding</keyword>
<dbReference type="InterPro" id="IPR052667">
    <property type="entry name" value="E3_ubiquitin-ligase_RING"/>
</dbReference>
<dbReference type="WBParaSite" id="Pan_g1819.t1">
    <property type="protein sequence ID" value="Pan_g1819.t1"/>
    <property type="gene ID" value="Pan_g1819"/>
</dbReference>
<dbReference type="SMART" id="SM00184">
    <property type="entry name" value="RING"/>
    <property type="match status" value="1"/>
</dbReference>
<keyword evidence="2 4" id="KW-0863">Zinc-finger</keyword>
<dbReference type="PANTHER" id="PTHR47156:SF10">
    <property type="entry name" value="E3 UBIQUITIN-PROTEIN LIGASE TRIM-21-RELATED"/>
    <property type="match status" value="1"/>
</dbReference>
<feature type="domain" description="RING-type" evidence="5">
    <location>
        <begin position="45"/>
        <end position="88"/>
    </location>
</feature>
<organism evidence="6 7">
    <name type="scientific">Panagrellus redivivus</name>
    <name type="common">Microworm</name>
    <dbReference type="NCBI Taxonomy" id="6233"/>
    <lineage>
        <taxon>Eukaryota</taxon>
        <taxon>Metazoa</taxon>
        <taxon>Ecdysozoa</taxon>
        <taxon>Nematoda</taxon>
        <taxon>Chromadorea</taxon>
        <taxon>Rhabditida</taxon>
        <taxon>Tylenchina</taxon>
        <taxon>Panagrolaimomorpha</taxon>
        <taxon>Panagrolaimoidea</taxon>
        <taxon>Panagrolaimidae</taxon>
        <taxon>Panagrellus</taxon>
    </lineage>
</organism>